<sequence>MYVVTVMFKVSNGYFNVFSNLVLQNAALSLEEPGCLQFDVCFDEPNQTVFLYEKYTSRLAFEQHLVTAHFFSFDQACIGKLDEKTVQCFERVWPRVGE</sequence>
<dbReference type="Pfam" id="PF03992">
    <property type="entry name" value="ABM"/>
    <property type="match status" value="1"/>
</dbReference>
<dbReference type="InterPro" id="IPR007138">
    <property type="entry name" value="ABM_dom"/>
</dbReference>
<reference evidence="2 3" key="1">
    <citation type="submission" date="2015-11" db="EMBL/GenBank/DDBJ databases">
        <title>Genomic Taxonomy of the Vibrionaceae.</title>
        <authorList>
            <person name="Gomez-Gil B."/>
            <person name="Enciso-Ibarra J."/>
        </authorList>
    </citation>
    <scope>NUCLEOTIDE SEQUENCE [LARGE SCALE GENOMIC DNA]</scope>
    <source>
        <strain evidence="2 3">CAIM 912</strain>
    </source>
</reference>
<dbReference type="EMBL" id="LNTY01000006">
    <property type="protein sequence ID" value="KXF82941.1"/>
    <property type="molecule type" value="Genomic_DNA"/>
</dbReference>
<organism evidence="2 3">
    <name type="scientific">Enterovibrio coralii</name>
    <dbReference type="NCBI Taxonomy" id="294935"/>
    <lineage>
        <taxon>Bacteria</taxon>
        <taxon>Pseudomonadati</taxon>
        <taxon>Pseudomonadota</taxon>
        <taxon>Gammaproteobacteria</taxon>
        <taxon>Vibrionales</taxon>
        <taxon>Vibrionaceae</taxon>
        <taxon>Enterovibrio</taxon>
    </lineage>
</organism>
<proteinExistence type="predicted"/>
<protein>
    <recommendedName>
        <fullName evidence="1">ABM domain-containing protein</fullName>
    </recommendedName>
</protein>
<dbReference type="RefSeq" id="WP_067410095.1">
    <property type="nucleotide sequence ID" value="NZ_LNTY01000006.1"/>
</dbReference>
<dbReference type="Gene3D" id="3.30.70.100">
    <property type="match status" value="1"/>
</dbReference>
<name>A0A135IBU4_9GAMM</name>
<dbReference type="AlphaFoldDB" id="A0A135IBU4"/>
<feature type="domain" description="ABM" evidence="1">
    <location>
        <begin position="2"/>
        <end position="89"/>
    </location>
</feature>
<comment type="caution">
    <text evidence="2">The sequence shown here is derived from an EMBL/GenBank/DDBJ whole genome shotgun (WGS) entry which is preliminary data.</text>
</comment>
<dbReference type="Proteomes" id="UP000070529">
    <property type="component" value="Unassembled WGS sequence"/>
</dbReference>
<dbReference type="PROSITE" id="PS51725">
    <property type="entry name" value="ABM"/>
    <property type="match status" value="1"/>
</dbReference>
<dbReference type="STRING" id="294935.ATN88_04055"/>
<evidence type="ECO:0000313" key="3">
    <source>
        <dbReference type="Proteomes" id="UP000070529"/>
    </source>
</evidence>
<dbReference type="OrthoDB" id="9812754at2"/>
<gene>
    <name evidence="2" type="ORF">ATN88_04055</name>
</gene>
<accession>A0A135IBU4</accession>
<evidence type="ECO:0000313" key="2">
    <source>
        <dbReference type="EMBL" id="KXF82941.1"/>
    </source>
</evidence>
<keyword evidence="3" id="KW-1185">Reference proteome</keyword>
<dbReference type="SUPFAM" id="SSF54909">
    <property type="entry name" value="Dimeric alpha+beta barrel"/>
    <property type="match status" value="1"/>
</dbReference>
<dbReference type="InterPro" id="IPR011008">
    <property type="entry name" value="Dimeric_a/b-barrel"/>
</dbReference>
<evidence type="ECO:0000259" key="1">
    <source>
        <dbReference type="PROSITE" id="PS51725"/>
    </source>
</evidence>